<name>A0ABR4LM70_9EURO</name>
<dbReference type="Gene3D" id="3.30.1200.10">
    <property type="entry name" value="YggU-like"/>
    <property type="match status" value="1"/>
</dbReference>
<dbReference type="PANTHER" id="PTHR13420:SF7">
    <property type="entry name" value="UPF0235 PROTEIN C15ORF40"/>
    <property type="match status" value="1"/>
</dbReference>
<comment type="caution">
    <text evidence="2">The sequence shown here is derived from an EMBL/GenBank/DDBJ whole genome shotgun (WGS) entry which is preliminary data.</text>
</comment>
<dbReference type="NCBIfam" id="TIGR00251">
    <property type="entry name" value="DUF167 family protein"/>
    <property type="match status" value="1"/>
</dbReference>
<evidence type="ECO:0000313" key="2">
    <source>
        <dbReference type="EMBL" id="KAL2865640.1"/>
    </source>
</evidence>
<comment type="similarity">
    <text evidence="1">Belongs to the UPF0235 family.</text>
</comment>
<keyword evidence="3" id="KW-1185">Reference proteome</keyword>
<dbReference type="EMBL" id="JBFXLQ010000030">
    <property type="protein sequence ID" value="KAL2865640.1"/>
    <property type="molecule type" value="Genomic_DNA"/>
</dbReference>
<accession>A0ABR4LM70</accession>
<evidence type="ECO:0008006" key="4">
    <source>
        <dbReference type="Google" id="ProtNLM"/>
    </source>
</evidence>
<dbReference type="HAMAP" id="MF_00634">
    <property type="entry name" value="UPF0235"/>
    <property type="match status" value="1"/>
</dbReference>
<dbReference type="InterPro" id="IPR003746">
    <property type="entry name" value="DUF167"/>
</dbReference>
<dbReference type="InterPro" id="IPR036591">
    <property type="entry name" value="YggU-like_sf"/>
</dbReference>
<evidence type="ECO:0000313" key="3">
    <source>
        <dbReference type="Proteomes" id="UP001610432"/>
    </source>
</evidence>
<dbReference type="GeneID" id="98148348"/>
<dbReference type="PANTHER" id="PTHR13420">
    <property type="entry name" value="UPF0235 PROTEIN C15ORF40"/>
    <property type="match status" value="1"/>
</dbReference>
<dbReference type="SMART" id="SM01152">
    <property type="entry name" value="DUF167"/>
    <property type="match status" value="1"/>
</dbReference>
<organism evidence="2 3">
    <name type="scientific">Aspergillus lucknowensis</name>
    <dbReference type="NCBI Taxonomy" id="176173"/>
    <lineage>
        <taxon>Eukaryota</taxon>
        <taxon>Fungi</taxon>
        <taxon>Dikarya</taxon>
        <taxon>Ascomycota</taxon>
        <taxon>Pezizomycotina</taxon>
        <taxon>Eurotiomycetes</taxon>
        <taxon>Eurotiomycetidae</taxon>
        <taxon>Eurotiales</taxon>
        <taxon>Aspergillaceae</taxon>
        <taxon>Aspergillus</taxon>
        <taxon>Aspergillus subgen. Nidulantes</taxon>
    </lineage>
</organism>
<evidence type="ECO:0000256" key="1">
    <source>
        <dbReference type="ARBA" id="ARBA00010364"/>
    </source>
</evidence>
<reference evidence="2 3" key="1">
    <citation type="submission" date="2024-07" db="EMBL/GenBank/DDBJ databases">
        <title>Section-level genome sequencing and comparative genomics of Aspergillus sections Usti and Cavernicolus.</title>
        <authorList>
            <consortium name="Lawrence Berkeley National Laboratory"/>
            <person name="Nybo J.L."/>
            <person name="Vesth T.C."/>
            <person name="Theobald S."/>
            <person name="Frisvad J.C."/>
            <person name="Larsen T.O."/>
            <person name="Kjaerboelling I."/>
            <person name="Rothschild-Mancinelli K."/>
            <person name="Lyhne E.K."/>
            <person name="Kogle M.E."/>
            <person name="Barry K."/>
            <person name="Clum A."/>
            <person name="Na H."/>
            <person name="Ledsgaard L."/>
            <person name="Lin J."/>
            <person name="Lipzen A."/>
            <person name="Kuo A."/>
            <person name="Riley R."/>
            <person name="Mondo S."/>
            <person name="Labutti K."/>
            <person name="Haridas S."/>
            <person name="Pangalinan J."/>
            <person name="Salamov A.A."/>
            <person name="Simmons B.A."/>
            <person name="Magnuson J.K."/>
            <person name="Chen J."/>
            <person name="Drula E."/>
            <person name="Henrissat B."/>
            <person name="Wiebenga A."/>
            <person name="Lubbers R.J."/>
            <person name="Gomes A.C."/>
            <person name="Macurrencykelacurrency M.R."/>
            <person name="Stajich J."/>
            <person name="Grigoriev I.V."/>
            <person name="Mortensen U.H."/>
            <person name="De Vries R.P."/>
            <person name="Baker S.E."/>
            <person name="Andersen M.R."/>
        </authorList>
    </citation>
    <scope>NUCLEOTIDE SEQUENCE [LARGE SCALE GENOMIC DNA]</scope>
    <source>
        <strain evidence="2 3">CBS 449.75</strain>
    </source>
</reference>
<dbReference type="Proteomes" id="UP001610432">
    <property type="component" value="Unassembled WGS sequence"/>
</dbReference>
<proteinExistence type="inferred from homology"/>
<gene>
    <name evidence="2" type="ORF">BJX67DRAFT_382608</name>
</gene>
<dbReference type="SUPFAM" id="SSF69786">
    <property type="entry name" value="YggU-like"/>
    <property type="match status" value="1"/>
</dbReference>
<dbReference type="RefSeq" id="XP_070884619.1">
    <property type="nucleotide sequence ID" value="XM_071033276.1"/>
</dbReference>
<dbReference type="Pfam" id="PF02594">
    <property type="entry name" value="DUF167"/>
    <property type="match status" value="1"/>
</dbReference>
<protein>
    <recommendedName>
        <fullName evidence="4">DUF167-domain-containing protein</fullName>
    </recommendedName>
</protein>
<sequence length="130" mass="14164">MSRPFPVLRLIQTATSPRNKTQDLAKRYNLQISCKVKANAPGNREGIAAVGPEKVEVCVAAAPRNGEANAAVSRVFAQVFNVAKSDVGVVHGLKSRDKILNVVGLNIGNKSEEEFLWATRHQLEEAVMKK</sequence>